<evidence type="ECO:0000256" key="3">
    <source>
        <dbReference type="ARBA" id="ARBA00022801"/>
    </source>
</evidence>
<dbReference type="SUPFAM" id="SSF52799">
    <property type="entry name" value="(Phosphotyrosine protein) phosphatases II"/>
    <property type="match status" value="1"/>
</dbReference>
<dbReference type="GO" id="GO:0043409">
    <property type="term" value="P:negative regulation of MAPK cascade"/>
    <property type="evidence" value="ECO:0007669"/>
    <property type="project" value="TreeGrafter"/>
</dbReference>
<evidence type="ECO:0000313" key="8">
    <source>
        <dbReference type="Proteomes" id="UP000308652"/>
    </source>
</evidence>
<evidence type="ECO:0000259" key="5">
    <source>
        <dbReference type="PROSITE" id="PS50054"/>
    </source>
</evidence>
<dbReference type="CDD" id="cd14498">
    <property type="entry name" value="DSP"/>
    <property type="match status" value="1"/>
</dbReference>
<reference evidence="7 8" key="1">
    <citation type="journal article" date="2019" name="Nat. Ecol. Evol.">
        <title>Megaphylogeny resolves global patterns of mushroom evolution.</title>
        <authorList>
            <person name="Varga T."/>
            <person name="Krizsan K."/>
            <person name="Foldi C."/>
            <person name="Dima B."/>
            <person name="Sanchez-Garcia M."/>
            <person name="Sanchez-Ramirez S."/>
            <person name="Szollosi G.J."/>
            <person name="Szarkandi J.G."/>
            <person name="Papp V."/>
            <person name="Albert L."/>
            <person name="Andreopoulos W."/>
            <person name="Angelini C."/>
            <person name="Antonin V."/>
            <person name="Barry K.W."/>
            <person name="Bougher N.L."/>
            <person name="Buchanan P."/>
            <person name="Buyck B."/>
            <person name="Bense V."/>
            <person name="Catcheside P."/>
            <person name="Chovatia M."/>
            <person name="Cooper J."/>
            <person name="Damon W."/>
            <person name="Desjardin D."/>
            <person name="Finy P."/>
            <person name="Geml J."/>
            <person name="Haridas S."/>
            <person name="Hughes K."/>
            <person name="Justo A."/>
            <person name="Karasinski D."/>
            <person name="Kautmanova I."/>
            <person name="Kiss B."/>
            <person name="Kocsube S."/>
            <person name="Kotiranta H."/>
            <person name="LaButti K.M."/>
            <person name="Lechner B.E."/>
            <person name="Liimatainen K."/>
            <person name="Lipzen A."/>
            <person name="Lukacs Z."/>
            <person name="Mihaltcheva S."/>
            <person name="Morgado L.N."/>
            <person name="Niskanen T."/>
            <person name="Noordeloos M.E."/>
            <person name="Ohm R.A."/>
            <person name="Ortiz-Santana B."/>
            <person name="Ovrebo C."/>
            <person name="Racz N."/>
            <person name="Riley R."/>
            <person name="Savchenko A."/>
            <person name="Shiryaev A."/>
            <person name="Soop K."/>
            <person name="Spirin V."/>
            <person name="Szebenyi C."/>
            <person name="Tomsovsky M."/>
            <person name="Tulloss R.E."/>
            <person name="Uehling J."/>
            <person name="Grigoriev I.V."/>
            <person name="Vagvolgyi C."/>
            <person name="Papp T."/>
            <person name="Martin F.M."/>
            <person name="Miettinen O."/>
            <person name="Hibbett D.S."/>
            <person name="Nagy L.G."/>
        </authorList>
    </citation>
    <scope>NUCLEOTIDE SEQUENCE [LARGE SCALE GENOMIC DNA]</scope>
    <source>
        <strain evidence="7 8">CBS 166.37</strain>
    </source>
</reference>
<dbReference type="PROSITE" id="PS50056">
    <property type="entry name" value="TYR_PHOSPHATASE_2"/>
    <property type="match status" value="1"/>
</dbReference>
<dbReference type="EC" id="3.1.3.48" evidence="2"/>
<dbReference type="InterPro" id="IPR000340">
    <property type="entry name" value="Dual-sp_phosphatase_cat-dom"/>
</dbReference>
<dbReference type="OrthoDB" id="10252009at2759"/>
<gene>
    <name evidence="7" type="ORF">BDQ12DRAFT_582200</name>
</gene>
<evidence type="ECO:0000256" key="2">
    <source>
        <dbReference type="ARBA" id="ARBA00013064"/>
    </source>
</evidence>
<feature type="non-terminal residue" evidence="7">
    <location>
        <position position="173"/>
    </location>
</feature>
<dbReference type="PANTHER" id="PTHR10159:SF519">
    <property type="entry name" value="DUAL SPECIFICITY PROTEIN PHOSPHATASE MPK3"/>
    <property type="match status" value="1"/>
</dbReference>
<keyword evidence="3" id="KW-0378">Hydrolase</keyword>
<feature type="non-terminal residue" evidence="7">
    <location>
        <position position="1"/>
    </location>
</feature>
<evidence type="ECO:0000259" key="6">
    <source>
        <dbReference type="PROSITE" id="PS50056"/>
    </source>
</evidence>
<keyword evidence="4" id="KW-0904">Protein phosphatase</keyword>
<dbReference type="PROSITE" id="PS50054">
    <property type="entry name" value="TYR_PHOSPHATASE_DUAL"/>
    <property type="match status" value="1"/>
</dbReference>
<dbReference type="InterPro" id="IPR020422">
    <property type="entry name" value="TYR_PHOSPHATASE_DUAL_dom"/>
</dbReference>
<sequence length="173" mass="18628">RLERGDETATRILPSLYIGPRSSASASSFITSHGISHILSIGSTPSPQVPGVIYHRLSLTDSSSESINIRRVCQKAGEIIDAVGSARRGGNILVHCSAGISRSPTVVTAYLMTRHQMTLRDALGLIVGARPSTCPNPGFLAQLKDMEEEIFGKQTMKSIEQLPSVRAERVALF</sequence>
<evidence type="ECO:0000256" key="1">
    <source>
        <dbReference type="ARBA" id="ARBA00008601"/>
    </source>
</evidence>
<comment type="similarity">
    <text evidence="1">Belongs to the protein-tyrosine phosphatase family. Non-receptor class dual specificity subfamily.</text>
</comment>
<dbReference type="AlphaFoldDB" id="A0A5C3LYH3"/>
<proteinExistence type="inferred from homology"/>
<name>A0A5C3LYH3_9AGAR</name>
<dbReference type="SMART" id="SM00195">
    <property type="entry name" value="DSPc"/>
    <property type="match status" value="1"/>
</dbReference>
<dbReference type="PANTHER" id="PTHR10159">
    <property type="entry name" value="DUAL SPECIFICITY PROTEIN PHOSPHATASE"/>
    <property type="match status" value="1"/>
</dbReference>
<organism evidence="7 8">
    <name type="scientific">Crucibulum laeve</name>
    <dbReference type="NCBI Taxonomy" id="68775"/>
    <lineage>
        <taxon>Eukaryota</taxon>
        <taxon>Fungi</taxon>
        <taxon>Dikarya</taxon>
        <taxon>Basidiomycota</taxon>
        <taxon>Agaricomycotina</taxon>
        <taxon>Agaricomycetes</taxon>
        <taxon>Agaricomycetidae</taxon>
        <taxon>Agaricales</taxon>
        <taxon>Agaricineae</taxon>
        <taxon>Nidulariaceae</taxon>
        <taxon>Crucibulum</taxon>
    </lineage>
</organism>
<evidence type="ECO:0000313" key="7">
    <source>
        <dbReference type="EMBL" id="TFK38299.1"/>
    </source>
</evidence>
<feature type="domain" description="Tyrosine-protein phosphatase" evidence="5">
    <location>
        <begin position="8"/>
        <end position="152"/>
    </location>
</feature>
<dbReference type="Gene3D" id="3.90.190.10">
    <property type="entry name" value="Protein tyrosine phosphatase superfamily"/>
    <property type="match status" value="1"/>
</dbReference>
<dbReference type="EMBL" id="ML213604">
    <property type="protein sequence ID" value="TFK38299.1"/>
    <property type="molecule type" value="Genomic_DNA"/>
</dbReference>
<evidence type="ECO:0000256" key="4">
    <source>
        <dbReference type="ARBA" id="ARBA00022912"/>
    </source>
</evidence>
<dbReference type="PROSITE" id="PS00383">
    <property type="entry name" value="TYR_PHOSPHATASE_1"/>
    <property type="match status" value="1"/>
</dbReference>
<dbReference type="GO" id="GO:0005737">
    <property type="term" value="C:cytoplasm"/>
    <property type="evidence" value="ECO:0007669"/>
    <property type="project" value="TreeGrafter"/>
</dbReference>
<dbReference type="InterPro" id="IPR029021">
    <property type="entry name" value="Prot-tyrosine_phosphatase-like"/>
</dbReference>
<accession>A0A5C3LYH3</accession>
<dbReference type="InterPro" id="IPR000387">
    <property type="entry name" value="Tyr_Pase_dom"/>
</dbReference>
<dbReference type="STRING" id="68775.A0A5C3LYH3"/>
<dbReference type="InterPro" id="IPR016130">
    <property type="entry name" value="Tyr_Pase_AS"/>
</dbReference>
<dbReference type="Proteomes" id="UP000308652">
    <property type="component" value="Unassembled WGS sequence"/>
</dbReference>
<keyword evidence="8" id="KW-1185">Reference proteome</keyword>
<dbReference type="GO" id="GO:0004725">
    <property type="term" value="F:protein tyrosine phosphatase activity"/>
    <property type="evidence" value="ECO:0007669"/>
    <property type="project" value="UniProtKB-EC"/>
</dbReference>
<protein>
    <recommendedName>
        <fullName evidence="2">protein-tyrosine-phosphatase</fullName>
        <ecNumber evidence="2">3.1.3.48</ecNumber>
    </recommendedName>
</protein>
<feature type="domain" description="Tyrosine specific protein phosphatases" evidence="6">
    <location>
        <begin position="77"/>
        <end position="132"/>
    </location>
</feature>
<dbReference type="Pfam" id="PF00782">
    <property type="entry name" value="DSPc"/>
    <property type="match status" value="1"/>
</dbReference>